<feature type="region of interest" description="Disordered" evidence="1">
    <location>
        <begin position="504"/>
        <end position="551"/>
    </location>
</feature>
<reference evidence="4 6" key="1">
    <citation type="submission" date="2019-01" db="EMBL/GenBank/DDBJ databases">
        <title>Agromyces.</title>
        <authorList>
            <person name="Li J."/>
        </authorList>
    </citation>
    <scope>NUCLEOTIDE SEQUENCE [LARGE SCALE GENOMIC DNA]</scope>
    <source>
        <strain evidence="4 6">DSM 23870</strain>
    </source>
</reference>
<dbReference type="InterPro" id="IPR003870">
    <property type="entry name" value="DUF222"/>
</dbReference>
<accession>A0A4Q2M277</accession>
<dbReference type="RefSeq" id="WP_129176816.1">
    <property type="nucleotide sequence ID" value="NZ_JACCBI010000001.1"/>
</dbReference>
<feature type="region of interest" description="Disordered" evidence="1">
    <location>
        <begin position="252"/>
        <end position="281"/>
    </location>
</feature>
<organism evidence="4 6">
    <name type="scientific">Agromyces atrinae</name>
    <dbReference type="NCBI Taxonomy" id="592376"/>
    <lineage>
        <taxon>Bacteria</taxon>
        <taxon>Bacillati</taxon>
        <taxon>Actinomycetota</taxon>
        <taxon>Actinomycetes</taxon>
        <taxon>Micrococcales</taxon>
        <taxon>Microbacteriaceae</taxon>
        <taxon>Agromyces</taxon>
    </lineage>
</organism>
<evidence type="ECO:0000313" key="3">
    <source>
        <dbReference type="EMBL" id="NYD67034.1"/>
    </source>
</evidence>
<feature type="domain" description="HNH nuclease" evidence="2">
    <location>
        <begin position="429"/>
        <end position="482"/>
    </location>
</feature>
<dbReference type="InterPro" id="IPR003615">
    <property type="entry name" value="HNH_nuc"/>
</dbReference>
<dbReference type="AlphaFoldDB" id="A0A4Q2M277"/>
<evidence type="ECO:0000313" key="5">
    <source>
        <dbReference type="EMBL" id="RXZ85345.1"/>
    </source>
</evidence>
<keyword evidence="4" id="KW-0378">Hydrolase</keyword>
<dbReference type="EMBL" id="JACCBI010000001">
    <property type="protein sequence ID" value="NYD67034.1"/>
    <property type="molecule type" value="Genomic_DNA"/>
</dbReference>
<comment type="caution">
    <text evidence="4">The sequence shown here is derived from an EMBL/GenBank/DDBJ whole genome shotgun (WGS) entry which is preliminary data.</text>
</comment>
<dbReference type="GO" id="GO:0004519">
    <property type="term" value="F:endonuclease activity"/>
    <property type="evidence" value="ECO:0007669"/>
    <property type="project" value="UniProtKB-KW"/>
</dbReference>
<dbReference type="EMBL" id="SDPM01000011">
    <property type="protein sequence ID" value="RXZ85237.1"/>
    <property type="molecule type" value="Genomic_DNA"/>
</dbReference>
<protein>
    <submittedName>
        <fullName evidence="4">HNH endonuclease</fullName>
    </submittedName>
</protein>
<dbReference type="SMART" id="SM00507">
    <property type="entry name" value="HNHc"/>
    <property type="match status" value="1"/>
</dbReference>
<keyword evidence="4" id="KW-0540">Nuclease</keyword>
<sequence>MHTTPPALAALAHAHSAALTAWVESLTSSPSDSVQGDIRALSDDGLVRCLDALSALARRVAQLQARLAAEVAERSPTDAAQSLAAQRGFSSPARLIAQSTGEGFATASRLMTVGTATSTRESLSGEQQPARYPFLAAALDEGTVSVAAAAAIASFLDGVRLRADARDLADAERLLVERAPLVGADGIHRLVKNLTAHLDPARVKLREDELREGRSLRLWEDRRGFIRLAGAFDPVNGAHLKTAVDALVGAELHRERDERRTSTASSSEVGTSDTEQADPVVAESRTIVQMNADALADIARLALGSSASPPSLRSATVVARIELDDLLATGDRSNRALRSDDGSAVNADTHEGTSADTGSRRVSWPSSGSRDGSESASGQGWGTLDGVDQPISAASVRELASAAGITSIILGSRGEVLDLGRSERYFSTAQRLALAERDGGCAFPGCTRPPQYTQAHHISWWTRDRGRTDLDNGILLCSFHHHRVHDDGWTIRVRDGRTWFIPPAHLDPDRVPRPGNRGPGLSRRRSRSATLSSVFGVPPPPPTATREVTRE</sequence>
<feature type="compositionally biased region" description="Low complexity" evidence="1">
    <location>
        <begin position="363"/>
        <end position="378"/>
    </location>
</feature>
<keyword evidence="6" id="KW-1185">Reference proteome</keyword>
<gene>
    <name evidence="3" type="ORF">BJ972_001553</name>
    <name evidence="5" type="ORF">ESP50_15535</name>
    <name evidence="4" type="ORF">ESP50_16130</name>
</gene>
<keyword evidence="4" id="KW-0255">Endonuclease</keyword>
<dbReference type="EMBL" id="SDPM01000010">
    <property type="protein sequence ID" value="RXZ85345.1"/>
    <property type="molecule type" value="Genomic_DNA"/>
</dbReference>
<name>A0A4Q2M277_9MICO</name>
<dbReference type="Proteomes" id="UP000292686">
    <property type="component" value="Unassembled WGS sequence"/>
</dbReference>
<dbReference type="Proteomes" id="UP000581087">
    <property type="component" value="Unassembled WGS sequence"/>
</dbReference>
<evidence type="ECO:0000313" key="6">
    <source>
        <dbReference type="Proteomes" id="UP000292686"/>
    </source>
</evidence>
<evidence type="ECO:0000313" key="4">
    <source>
        <dbReference type="EMBL" id="RXZ85237.1"/>
    </source>
</evidence>
<feature type="compositionally biased region" description="Basic and acidic residues" evidence="1">
    <location>
        <begin position="252"/>
        <end position="261"/>
    </location>
</feature>
<feature type="region of interest" description="Disordered" evidence="1">
    <location>
        <begin position="333"/>
        <end position="384"/>
    </location>
</feature>
<proteinExistence type="predicted"/>
<dbReference type="OrthoDB" id="5177627at2"/>
<dbReference type="Pfam" id="PF02720">
    <property type="entry name" value="DUF222"/>
    <property type="match status" value="2"/>
</dbReference>
<feature type="compositionally biased region" description="Polar residues" evidence="1">
    <location>
        <begin position="262"/>
        <end position="274"/>
    </location>
</feature>
<evidence type="ECO:0000256" key="1">
    <source>
        <dbReference type="SAM" id="MobiDB-lite"/>
    </source>
</evidence>
<evidence type="ECO:0000259" key="2">
    <source>
        <dbReference type="SMART" id="SM00507"/>
    </source>
</evidence>
<dbReference type="CDD" id="cd00085">
    <property type="entry name" value="HNHc"/>
    <property type="match status" value="1"/>
</dbReference>
<evidence type="ECO:0000313" key="7">
    <source>
        <dbReference type="Proteomes" id="UP000581087"/>
    </source>
</evidence>
<reference evidence="3 7" key="2">
    <citation type="submission" date="2020-07" db="EMBL/GenBank/DDBJ databases">
        <title>Sequencing the genomes of 1000 actinobacteria strains.</title>
        <authorList>
            <person name="Klenk H.-P."/>
        </authorList>
    </citation>
    <scope>NUCLEOTIDE SEQUENCE [LARGE SCALE GENOMIC DNA]</scope>
    <source>
        <strain evidence="3 7">DSM 23870</strain>
    </source>
</reference>